<dbReference type="Proteomes" id="UP000182257">
    <property type="component" value="Unassembled WGS sequence"/>
</dbReference>
<dbReference type="GO" id="GO:0016757">
    <property type="term" value="F:glycosyltransferase activity"/>
    <property type="evidence" value="ECO:0007669"/>
    <property type="project" value="UniProtKB-ARBA"/>
</dbReference>
<dbReference type="OrthoDB" id="9790710at2"/>
<dbReference type="EMBL" id="FNRF01000004">
    <property type="protein sequence ID" value="SEA72226.1"/>
    <property type="molecule type" value="Genomic_DNA"/>
</dbReference>
<dbReference type="AlphaFoldDB" id="A0A1H4DI96"/>
<evidence type="ECO:0000313" key="3">
    <source>
        <dbReference type="Proteomes" id="UP000182257"/>
    </source>
</evidence>
<evidence type="ECO:0000313" key="2">
    <source>
        <dbReference type="EMBL" id="SEA72226.1"/>
    </source>
</evidence>
<dbReference type="Pfam" id="PF13439">
    <property type="entry name" value="Glyco_transf_4"/>
    <property type="match status" value="1"/>
</dbReference>
<accession>A0A1H4DI96</accession>
<protein>
    <recommendedName>
        <fullName evidence="1">Glycosyltransferase subfamily 4-like N-terminal domain-containing protein</fullName>
    </recommendedName>
</protein>
<reference evidence="2 3" key="1">
    <citation type="submission" date="2016-10" db="EMBL/GenBank/DDBJ databases">
        <authorList>
            <person name="de Groot N.N."/>
        </authorList>
    </citation>
    <scope>NUCLEOTIDE SEQUENCE [LARGE SCALE GENOMIC DNA]</scope>
    <source>
        <strain evidence="2 3">D31d</strain>
    </source>
</reference>
<dbReference type="SUPFAM" id="SSF53756">
    <property type="entry name" value="UDP-Glycosyltransferase/glycogen phosphorylase"/>
    <property type="match status" value="1"/>
</dbReference>
<feature type="domain" description="Glycosyltransferase subfamily 4-like N-terminal" evidence="1">
    <location>
        <begin position="37"/>
        <end position="143"/>
    </location>
</feature>
<evidence type="ECO:0000259" key="1">
    <source>
        <dbReference type="Pfam" id="PF13439"/>
    </source>
</evidence>
<sequence>MNILHIYPKNNELIQRHVQLLVEGLRQSATVVVADNSKSFYQQARDVQADIIHIHGANQMVQTKAMRCARKLNIRTVVTPHGQLQPFALQMLPAQQRAAMTLVQSEFIEGAYAVITMGKMERLGFMALGWNPRVEEVHNAVTTNTISTAEMAAQTFAIYQKILDSNTLELMDDLTRRALKVIIKAGILGDKRWVEQEAKEVDARLIDWRRLLIYAEHENISNYTDYGIRILDYSSPLLDVARIAAYFPKKYHRPQPIKELIGDYQGDETDYLMRIIRQVLKSPTLLNMMELTRELYRDNVNDDQLAEALEDANLTKRAARLIQVLKEQVLLDEGYMPIDPLDDKQTDVLRNNLKNHLKI</sequence>
<dbReference type="RefSeq" id="WP_074761668.1">
    <property type="nucleotide sequence ID" value="NZ_FNRF01000004.1"/>
</dbReference>
<organism evidence="2 3">
    <name type="scientific">Xylanibacter ruminicola</name>
    <name type="common">Prevotella ruminicola</name>
    <dbReference type="NCBI Taxonomy" id="839"/>
    <lineage>
        <taxon>Bacteria</taxon>
        <taxon>Pseudomonadati</taxon>
        <taxon>Bacteroidota</taxon>
        <taxon>Bacteroidia</taxon>
        <taxon>Bacteroidales</taxon>
        <taxon>Prevotellaceae</taxon>
        <taxon>Xylanibacter</taxon>
    </lineage>
</organism>
<gene>
    <name evidence="2" type="ORF">SAMN05216462_2327</name>
</gene>
<name>A0A1H4DI96_XYLRU</name>
<dbReference type="InterPro" id="IPR028098">
    <property type="entry name" value="Glyco_trans_4-like_N"/>
</dbReference>
<dbReference type="Gene3D" id="3.40.50.2000">
    <property type="entry name" value="Glycogen Phosphorylase B"/>
    <property type="match status" value="1"/>
</dbReference>
<proteinExistence type="predicted"/>